<name>A0A8T2KTD3_ASTMX</name>
<reference evidence="2 3" key="1">
    <citation type="submission" date="2021-07" db="EMBL/GenBank/DDBJ databases">
        <authorList>
            <person name="Imarazene B."/>
            <person name="Zahm M."/>
            <person name="Klopp C."/>
            <person name="Cabau C."/>
            <person name="Beille S."/>
            <person name="Jouanno E."/>
            <person name="Castinel A."/>
            <person name="Lluch J."/>
            <person name="Gil L."/>
            <person name="Kuchtly C."/>
            <person name="Lopez Roques C."/>
            <person name="Donnadieu C."/>
            <person name="Parrinello H."/>
            <person name="Journot L."/>
            <person name="Du K."/>
            <person name="Schartl M."/>
            <person name="Retaux S."/>
            <person name="Guiguen Y."/>
        </authorList>
    </citation>
    <scope>NUCLEOTIDE SEQUENCE [LARGE SCALE GENOMIC DNA]</scope>
    <source>
        <strain evidence="2">Pach_M1</strain>
        <tissue evidence="2">Testis</tissue>
    </source>
</reference>
<feature type="transmembrane region" description="Helical" evidence="1">
    <location>
        <begin position="424"/>
        <end position="443"/>
    </location>
</feature>
<accession>A0A8T2KTD3</accession>
<dbReference type="KEGG" id="amex:103025299"/>
<proteinExistence type="predicted"/>
<feature type="transmembrane region" description="Helical" evidence="1">
    <location>
        <begin position="397"/>
        <end position="418"/>
    </location>
</feature>
<feature type="transmembrane region" description="Helical" evidence="1">
    <location>
        <begin position="86"/>
        <end position="105"/>
    </location>
</feature>
<dbReference type="EMBL" id="JAICCE010000024">
    <property type="protein sequence ID" value="KAG9260246.1"/>
    <property type="molecule type" value="Genomic_DNA"/>
</dbReference>
<sequence length="447" mass="49126">MDGVLEAAVALCGCKVVCSFLCLPAFSRSISSVSLCCCCLLLFTDLSITVFMSYLWCAAPNPLSFHPSSDTIALRFLLFLSKTYEAVLILTPILVAVEVILWLLWHQEATMSENTIGEIVKKKNKHSEMDPLVLLMDAEEKALEMEPVQREKRITQENRGMFFTFLKVVSFFGCLLLWCISGTYAGSSWKQDQPMVKECLEKGGSLSACLPCLLTASSPIGGQLLWLLAAILVVLGLIQGLKGLHFSKPVQFLELIFHTNQQEMSQKTVSVSGLHLQMFFKWVKEYKGSESNRNQQKQWNFVLDLTTEHKDGVDSATQGLQLEYNGPPLANGNPRPLCGQTGLTGCCKLQSGDVLPASQQQSAAELPLTGTDVLGNTGPALNPIETRHWKPQWESPCLSGGLMTGLVCGLLVCVFPTVLSTNILLVRSLDMLVVCVVKHLLIANHSK</sequence>
<feature type="transmembrane region" description="Helical" evidence="1">
    <location>
        <begin position="160"/>
        <end position="185"/>
    </location>
</feature>
<evidence type="ECO:0000313" key="3">
    <source>
        <dbReference type="Proteomes" id="UP000752171"/>
    </source>
</evidence>
<keyword evidence="1" id="KW-1133">Transmembrane helix</keyword>
<dbReference type="Proteomes" id="UP000752171">
    <property type="component" value="Unassembled WGS sequence"/>
</dbReference>
<keyword evidence="1" id="KW-0472">Membrane</keyword>
<dbReference type="AlphaFoldDB" id="A0A8T2KTD3"/>
<comment type="caution">
    <text evidence="2">The sequence shown here is derived from an EMBL/GenBank/DDBJ whole genome shotgun (WGS) entry which is preliminary data.</text>
</comment>
<feature type="transmembrane region" description="Helical" evidence="1">
    <location>
        <begin position="6"/>
        <end position="26"/>
    </location>
</feature>
<organism evidence="2 3">
    <name type="scientific">Astyanax mexicanus</name>
    <name type="common">Blind cave fish</name>
    <name type="synonym">Astyanax fasciatus mexicanus</name>
    <dbReference type="NCBI Taxonomy" id="7994"/>
    <lineage>
        <taxon>Eukaryota</taxon>
        <taxon>Metazoa</taxon>
        <taxon>Chordata</taxon>
        <taxon>Craniata</taxon>
        <taxon>Vertebrata</taxon>
        <taxon>Euteleostomi</taxon>
        <taxon>Actinopterygii</taxon>
        <taxon>Neopterygii</taxon>
        <taxon>Teleostei</taxon>
        <taxon>Ostariophysi</taxon>
        <taxon>Characiformes</taxon>
        <taxon>Characoidei</taxon>
        <taxon>Acestrorhamphidae</taxon>
        <taxon>Acestrorhamphinae</taxon>
        <taxon>Astyanax</taxon>
    </lineage>
</organism>
<protein>
    <submittedName>
        <fullName evidence="2">Uncharacterized protein</fullName>
    </submittedName>
</protein>
<feature type="transmembrane region" description="Helical" evidence="1">
    <location>
        <begin position="33"/>
        <end position="56"/>
    </location>
</feature>
<evidence type="ECO:0000313" key="2">
    <source>
        <dbReference type="EMBL" id="KAG9260246.1"/>
    </source>
</evidence>
<gene>
    <name evidence="2" type="ORF">AMEX_G26480</name>
</gene>
<keyword evidence="1" id="KW-0812">Transmembrane</keyword>
<feature type="transmembrane region" description="Helical" evidence="1">
    <location>
        <begin position="220"/>
        <end position="238"/>
    </location>
</feature>
<evidence type="ECO:0000256" key="1">
    <source>
        <dbReference type="SAM" id="Phobius"/>
    </source>
</evidence>